<dbReference type="AlphaFoldDB" id="A0A8X6U9X9"/>
<accession>A0A8X6U9X9</accession>
<organism evidence="1 2">
    <name type="scientific">Nephila pilipes</name>
    <name type="common">Giant wood spider</name>
    <name type="synonym">Nephila maculata</name>
    <dbReference type="NCBI Taxonomy" id="299642"/>
    <lineage>
        <taxon>Eukaryota</taxon>
        <taxon>Metazoa</taxon>
        <taxon>Ecdysozoa</taxon>
        <taxon>Arthropoda</taxon>
        <taxon>Chelicerata</taxon>
        <taxon>Arachnida</taxon>
        <taxon>Araneae</taxon>
        <taxon>Araneomorphae</taxon>
        <taxon>Entelegynae</taxon>
        <taxon>Araneoidea</taxon>
        <taxon>Nephilidae</taxon>
        <taxon>Nephila</taxon>
    </lineage>
</organism>
<dbReference type="Proteomes" id="UP000887013">
    <property type="component" value="Unassembled WGS sequence"/>
</dbReference>
<evidence type="ECO:0000313" key="2">
    <source>
        <dbReference type="Proteomes" id="UP000887013"/>
    </source>
</evidence>
<keyword evidence="2" id="KW-1185">Reference proteome</keyword>
<evidence type="ECO:0000313" key="1">
    <source>
        <dbReference type="EMBL" id="GFT96319.1"/>
    </source>
</evidence>
<name>A0A8X6U9X9_NEPPI</name>
<dbReference type="EMBL" id="BMAW01026240">
    <property type="protein sequence ID" value="GFT96319.1"/>
    <property type="molecule type" value="Genomic_DNA"/>
</dbReference>
<proteinExistence type="predicted"/>
<comment type="caution">
    <text evidence="1">The sequence shown here is derived from an EMBL/GenBank/DDBJ whole genome shotgun (WGS) entry which is preliminary data.</text>
</comment>
<reference evidence="1" key="1">
    <citation type="submission" date="2020-08" db="EMBL/GenBank/DDBJ databases">
        <title>Multicomponent nature underlies the extraordinary mechanical properties of spider dragline silk.</title>
        <authorList>
            <person name="Kono N."/>
            <person name="Nakamura H."/>
            <person name="Mori M."/>
            <person name="Yoshida Y."/>
            <person name="Ohtoshi R."/>
            <person name="Malay A.D."/>
            <person name="Moran D.A.P."/>
            <person name="Tomita M."/>
            <person name="Numata K."/>
            <person name="Arakawa K."/>
        </authorList>
    </citation>
    <scope>NUCLEOTIDE SEQUENCE</scope>
</reference>
<protein>
    <submittedName>
        <fullName evidence="1">Uncharacterized protein</fullName>
    </submittedName>
</protein>
<gene>
    <name evidence="1" type="ORF">NPIL_472621</name>
</gene>
<sequence length="133" mass="15009">MPAKIGTISAVRRNGGKPEIPSFTIRNSSDKSRINLCMHIWKKKRAGSSAFQGCEKQMALLSIEQPLFPGVFSVMPFGFMAFWGRNIGATYFSGAVKYFNDNPAPYGLPHREAVTHFKYNVTLFPPSFPRYFH</sequence>